<sequence length="72" mass="8000">MIWIIWFKSERLRAWETCQQGQSIEITKVAWKAQVRFAIVSSSCATAACIRTVRAPLSPANWSVSSGKSAEA</sequence>
<dbReference type="Proteomes" id="UP000742786">
    <property type="component" value="Unassembled WGS sequence"/>
</dbReference>
<comment type="caution">
    <text evidence="1">The sequence shown here is derived from an EMBL/GenBank/DDBJ whole genome shotgun (WGS) entry which is preliminary data.</text>
</comment>
<evidence type="ECO:0000313" key="2">
    <source>
        <dbReference type="Proteomes" id="UP000742786"/>
    </source>
</evidence>
<dbReference type="EMBL" id="CAJQUM010000001">
    <property type="protein sequence ID" value="CAG4884806.1"/>
    <property type="molecule type" value="Genomic_DNA"/>
</dbReference>
<reference evidence="1" key="1">
    <citation type="submission" date="2021-04" db="EMBL/GenBank/DDBJ databases">
        <authorList>
            <person name="Hornung B."/>
        </authorList>
    </citation>
    <scope>NUCLEOTIDE SEQUENCE</scope>
    <source>
        <strain evidence="1">G5G6</strain>
    </source>
</reference>
<keyword evidence="2" id="KW-1185">Reference proteome</keyword>
<organism evidence="1 2">
    <name type="scientific">Georgfuchsia toluolica</name>
    <dbReference type="NCBI Taxonomy" id="424218"/>
    <lineage>
        <taxon>Bacteria</taxon>
        <taxon>Pseudomonadati</taxon>
        <taxon>Pseudomonadota</taxon>
        <taxon>Betaproteobacteria</taxon>
        <taxon>Nitrosomonadales</taxon>
        <taxon>Sterolibacteriaceae</taxon>
        <taxon>Georgfuchsia</taxon>
    </lineage>
</organism>
<evidence type="ECO:0000313" key="1">
    <source>
        <dbReference type="EMBL" id="CAG4884806.1"/>
    </source>
</evidence>
<proteinExistence type="predicted"/>
<dbReference type="AlphaFoldDB" id="A0A916J6D6"/>
<protein>
    <submittedName>
        <fullName evidence="1">Uncharacterized protein</fullName>
    </submittedName>
</protein>
<name>A0A916J6D6_9PROT</name>
<accession>A0A916J6D6</accession>
<gene>
    <name evidence="1" type="ORF">GTOL_12689</name>
</gene>